<sequence>MLKEINFALQSSTGARQFSKSEFTIRNMPDRLHPLAELENVSSGARNIAKVGVNTDDQAVRRGYLIDLNA</sequence>
<dbReference type="EMBL" id="AHMY02000069">
    <property type="protein sequence ID" value="EKO13535.1"/>
    <property type="molecule type" value="Genomic_DNA"/>
</dbReference>
<protein>
    <submittedName>
        <fullName evidence="1">Uncharacterized protein</fullName>
    </submittedName>
</protein>
<gene>
    <name evidence="1" type="ORF">LEP1GSC081_0115</name>
</gene>
<proteinExistence type="predicted"/>
<organism evidence="1 2">
    <name type="scientific">Leptospira kirschneri str. H1</name>
    <dbReference type="NCBI Taxonomy" id="1049966"/>
    <lineage>
        <taxon>Bacteria</taxon>
        <taxon>Pseudomonadati</taxon>
        <taxon>Spirochaetota</taxon>
        <taxon>Spirochaetia</taxon>
        <taxon>Leptospirales</taxon>
        <taxon>Leptospiraceae</taxon>
        <taxon>Leptospira</taxon>
    </lineage>
</organism>
<comment type="caution">
    <text evidence="1">The sequence shown here is derived from an EMBL/GenBank/DDBJ whole genome shotgun (WGS) entry which is preliminary data.</text>
</comment>
<dbReference type="Proteomes" id="UP000006253">
    <property type="component" value="Unassembled WGS sequence"/>
</dbReference>
<reference evidence="1 2" key="1">
    <citation type="submission" date="2012-10" db="EMBL/GenBank/DDBJ databases">
        <authorList>
            <person name="Harkins D.M."/>
            <person name="Durkin A.S."/>
            <person name="Brinkac L.M."/>
            <person name="Selengut J.D."/>
            <person name="Sanka R."/>
            <person name="DePew J."/>
            <person name="Purushe J."/>
            <person name="Peacock S.J."/>
            <person name="Thaipadungpanit J."/>
            <person name="Wuthiekanun V.W."/>
            <person name="Day N.P."/>
            <person name="Vinetz J.M."/>
            <person name="Sutton G.G."/>
            <person name="Nelson W.C."/>
            <person name="Fouts D.E."/>
        </authorList>
    </citation>
    <scope>NUCLEOTIDE SEQUENCE [LARGE SCALE GENOMIC DNA]</scope>
    <source>
        <strain evidence="1 2">H1</strain>
    </source>
</reference>
<dbReference type="AlphaFoldDB" id="A0A0E2AXA6"/>
<evidence type="ECO:0000313" key="2">
    <source>
        <dbReference type="Proteomes" id="UP000006253"/>
    </source>
</evidence>
<name>A0A0E2AXA6_9LEPT</name>
<accession>A0A0E2AXA6</accession>
<dbReference type="RefSeq" id="WP_004767083.1">
    <property type="nucleotide sequence ID" value="NZ_AHMY02000069.1"/>
</dbReference>
<evidence type="ECO:0000313" key="1">
    <source>
        <dbReference type="EMBL" id="EKO13535.1"/>
    </source>
</evidence>